<keyword evidence="1" id="KW-1133">Transmembrane helix</keyword>
<keyword evidence="1" id="KW-0472">Membrane</keyword>
<gene>
    <name evidence="2" type="ORF">T190115A13A_70008</name>
</gene>
<comment type="caution">
    <text evidence="2">The sequence shown here is derived from an EMBL/GenBank/DDBJ whole genome shotgun (WGS) entry which is preliminary data.</text>
</comment>
<sequence length="94" mass="11186">MKVSFLIDDNKLATTFFIMLNFLTLCSPSIKVLSPFISLYILAIYLFLKQIHVDIYLKVYFLIFFQKYVIKKENNLMTTKKLTLLFLHFFSKNS</sequence>
<evidence type="ECO:0000256" key="1">
    <source>
        <dbReference type="SAM" id="Phobius"/>
    </source>
</evidence>
<reference evidence="2 3" key="1">
    <citation type="submission" date="2024-05" db="EMBL/GenBank/DDBJ databases">
        <authorList>
            <person name="Duchaud E."/>
        </authorList>
    </citation>
    <scope>NUCLEOTIDE SEQUENCE [LARGE SCALE GENOMIC DNA]</scope>
    <source>
        <strain evidence="2">Ena-SAMPLE-TAB-13-05-2024-13:56:06:370-140305</strain>
    </source>
</reference>
<name>A0ABP1FCY5_9FLAO</name>
<evidence type="ECO:0000313" key="2">
    <source>
        <dbReference type="EMBL" id="CAL2108235.1"/>
    </source>
</evidence>
<evidence type="ECO:0000313" key="3">
    <source>
        <dbReference type="Proteomes" id="UP001497602"/>
    </source>
</evidence>
<accession>A0ABP1FCY5</accession>
<proteinExistence type="predicted"/>
<feature type="transmembrane region" description="Helical" evidence="1">
    <location>
        <begin position="12"/>
        <end position="30"/>
    </location>
</feature>
<protein>
    <submittedName>
        <fullName evidence="2">Uncharacterized protein</fullName>
    </submittedName>
</protein>
<organism evidence="2 3">
    <name type="scientific">Tenacibaculum vairaonense</name>
    <dbReference type="NCBI Taxonomy" id="3137860"/>
    <lineage>
        <taxon>Bacteria</taxon>
        <taxon>Pseudomonadati</taxon>
        <taxon>Bacteroidota</taxon>
        <taxon>Flavobacteriia</taxon>
        <taxon>Flavobacteriales</taxon>
        <taxon>Flavobacteriaceae</taxon>
        <taxon>Tenacibaculum</taxon>
    </lineage>
</organism>
<dbReference type="Proteomes" id="UP001497602">
    <property type="component" value="Unassembled WGS sequence"/>
</dbReference>
<keyword evidence="3" id="KW-1185">Reference proteome</keyword>
<dbReference type="EMBL" id="CAXJRC010000044">
    <property type="protein sequence ID" value="CAL2108235.1"/>
    <property type="molecule type" value="Genomic_DNA"/>
</dbReference>
<keyword evidence="1" id="KW-0812">Transmembrane</keyword>